<accession>A0A834WKJ1</accession>
<sequence length="71" mass="7937">MASLLSLPSIYGQPQSDSPKFQFTENLRFETETGRRGRRFRLSQNLSGSNCPHLTFGGLFLSDALAIKVVF</sequence>
<reference evidence="1" key="1">
    <citation type="submission" date="2020-09" db="EMBL/GenBank/DDBJ databases">
        <title>Genome-Enabled Discovery of Anthraquinone Biosynthesis in Senna tora.</title>
        <authorList>
            <person name="Kang S.-H."/>
            <person name="Pandey R.P."/>
            <person name="Lee C.-M."/>
            <person name="Sim J.-S."/>
            <person name="Jeong J.-T."/>
            <person name="Choi B.-S."/>
            <person name="Jung M."/>
            <person name="Ginzburg D."/>
            <person name="Zhao K."/>
            <person name="Won S.Y."/>
            <person name="Oh T.-J."/>
            <person name="Yu Y."/>
            <person name="Kim N.-H."/>
            <person name="Lee O.R."/>
            <person name="Lee T.-H."/>
            <person name="Bashyal P."/>
            <person name="Kim T.-S."/>
            <person name="Lee W.-H."/>
            <person name="Kawkins C."/>
            <person name="Kim C.-K."/>
            <person name="Kim J.S."/>
            <person name="Ahn B.O."/>
            <person name="Rhee S.Y."/>
            <person name="Sohng J.K."/>
        </authorList>
    </citation>
    <scope>NUCLEOTIDE SEQUENCE</scope>
    <source>
        <tissue evidence="1">Leaf</tissue>
    </source>
</reference>
<evidence type="ECO:0000313" key="1">
    <source>
        <dbReference type="EMBL" id="KAF7822711.1"/>
    </source>
</evidence>
<protein>
    <submittedName>
        <fullName evidence="1">Uncharacterized protein</fullName>
    </submittedName>
</protein>
<dbReference type="EMBL" id="JAAIUW010000007">
    <property type="protein sequence ID" value="KAF7822711.1"/>
    <property type="molecule type" value="Genomic_DNA"/>
</dbReference>
<name>A0A834WKJ1_9FABA</name>
<evidence type="ECO:0000313" key="2">
    <source>
        <dbReference type="Proteomes" id="UP000634136"/>
    </source>
</evidence>
<organism evidence="1 2">
    <name type="scientific">Senna tora</name>
    <dbReference type="NCBI Taxonomy" id="362788"/>
    <lineage>
        <taxon>Eukaryota</taxon>
        <taxon>Viridiplantae</taxon>
        <taxon>Streptophyta</taxon>
        <taxon>Embryophyta</taxon>
        <taxon>Tracheophyta</taxon>
        <taxon>Spermatophyta</taxon>
        <taxon>Magnoliopsida</taxon>
        <taxon>eudicotyledons</taxon>
        <taxon>Gunneridae</taxon>
        <taxon>Pentapetalae</taxon>
        <taxon>rosids</taxon>
        <taxon>fabids</taxon>
        <taxon>Fabales</taxon>
        <taxon>Fabaceae</taxon>
        <taxon>Caesalpinioideae</taxon>
        <taxon>Cassia clade</taxon>
        <taxon>Senna</taxon>
    </lineage>
</organism>
<dbReference type="Proteomes" id="UP000634136">
    <property type="component" value="Unassembled WGS sequence"/>
</dbReference>
<dbReference type="AlphaFoldDB" id="A0A834WKJ1"/>
<proteinExistence type="predicted"/>
<keyword evidence="2" id="KW-1185">Reference proteome</keyword>
<comment type="caution">
    <text evidence="1">The sequence shown here is derived from an EMBL/GenBank/DDBJ whole genome shotgun (WGS) entry which is preliminary data.</text>
</comment>
<gene>
    <name evidence="1" type="ORF">G2W53_020855</name>
</gene>